<organism evidence="1 2">
    <name type="scientific">Synechococcus phage S-H9-2</name>
    <dbReference type="NCBI Taxonomy" id="2783669"/>
    <lineage>
        <taxon>Viruses</taxon>
        <taxon>Duplodnaviria</taxon>
        <taxon>Heunggongvirae</taxon>
        <taxon>Uroviricota</taxon>
        <taxon>Caudoviricetes</taxon>
        <taxon>Pantevenvirales</taxon>
        <taxon>Kyanoviridae</taxon>
        <taxon>Yushanluvirus</taxon>
        <taxon>Yushanluvirus satich</taxon>
    </lineage>
</organism>
<accession>A0A873WKV8</accession>
<name>A0A873WKV8_9CAUD</name>
<dbReference type="Proteomes" id="UP000662754">
    <property type="component" value="Segment"/>
</dbReference>
<dbReference type="RefSeq" id="YP_010669276.1">
    <property type="nucleotide sequence ID" value="NC_070960.1"/>
</dbReference>
<evidence type="ECO:0000313" key="1">
    <source>
        <dbReference type="EMBL" id="QPB08291.1"/>
    </source>
</evidence>
<proteinExistence type="predicted"/>
<dbReference type="EMBL" id="MW147367">
    <property type="protein sequence ID" value="QPB08291.1"/>
    <property type="molecule type" value="Genomic_DNA"/>
</dbReference>
<dbReference type="KEGG" id="vg:77945446"/>
<reference evidence="1" key="1">
    <citation type="submission" date="2020-10" db="EMBL/GenBank/DDBJ databases">
        <title>The Isolation and Genome Sequence of a Novel Cyanophage S-H9-2 from the Yellow Sea, China.</title>
        <authorList>
            <person name="Jiang T."/>
            <person name="Luo L."/>
        </authorList>
    </citation>
    <scope>NUCLEOTIDE SEQUENCE</scope>
</reference>
<sequence>MAAIISDKFRIFNAKQFLESLSEPVGGADDSAEKTRMYFFVGRPQRWDAYLEIFSANSTPFVENQFVYVSSDTNGSYTFANSPFRASIEEVYDNSLILSDVTPSVNSTPLPGASLAGWNGAAATGAEAQAGVYRYATEDTPPTPLDNQGEKYDVYDEIIAAKRITDQFARSVITRYDWNLLATEPRFDMWKPDYSATTTGQVGKQSTTGATNIGDAKFYVVNSNYEVFKCLYNGEFPGQVDPNPVYEPKTTPSSGQGTYDAGTGLFTEQANAIVAAAGSSGYVWKYMYTIPTDDVLRFLSTNFMPINLGATPFNATAESTRAATEALAVDGAIDITLVEDRGTGLPNGTHYAPVLGDGQINGTQAVAEIVVAGGQISSVTMVERGSGYTYASIALDDGATVGGVKYGLFAEQALTTARTGVTGTGALEPVLPPQGGHGGDFELELNAKRVMTNIRLTYAEGSGDFPVDNDFRRIGIIKDPFNWSTTDPATLDTLNGLYAVKITGTGGTDYVADEEITQALAAGGTAKGTVVSWTLDSGSTTSGVLKYIQSPDLHADGGVVRAFEDGAAITGGASLAAGSVDATATAQTLLGVPFTNGFGFPEIEPNSGDIIYVENRRLITRAADQIEDIKLVIEF</sequence>
<dbReference type="InterPro" id="IPR036327">
    <property type="entry name" value="Gp8_sf"/>
</dbReference>
<protein>
    <submittedName>
        <fullName evidence="1">Baseplate wedge protein</fullName>
    </submittedName>
</protein>
<evidence type="ECO:0000313" key="2">
    <source>
        <dbReference type="Proteomes" id="UP000662754"/>
    </source>
</evidence>
<keyword evidence="2" id="KW-1185">Reference proteome</keyword>
<dbReference type="SUPFAM" id="SSF89433">
    <property type="entry name" value="Baseplate structural protein gp8"/>
    <property type="match status" value="2"/>
</dbReference>
<dbReference type="GeneID" id="77945446"/>
<dbReference type="Gene3D" id="2.60.340.10">
    <property type="entry name" value="baseplate structural protein gp8, domain 1"/>
    <property type="match status" value="3"/>
</dbReference>